<proteinExistence type="predicted"/>
<organism evidence="1 2">
    <name type="scientific">Rhodovulum sulfidophilum</name>
    <name type="common">Rhodobacter sulfidophilus</name>
    <dbReference type="NCBI Taxonomy" id="35806"/>
    <lineage>
        <taxon>Bacteria</taxon>
        <taxon>Pseudomonadati</taxon>
        <taxon>Pseudomonadota</taxon>
        <taxon>Alphaproteobacteria</taxon>
        <taxon>Rhodobacterales</taxon>
        <taxon>Paracoccaceae</taxon>
        <taxon>Rhodovulum</taxon>
    </lineage>
</organism>
<evidence type="ECO:0000313" key="2">
    <source>
        <dbReference type="Proteomes" id="UP000249185"/>
    </source>
</evidence>
<comment type="caution">
    <text evidence="1">The sequence shown here is derived from an EMBL/GenBank/DDBJ whole genome shotgun (WGS) entry which is preliminary data.</text>
</comment>
<dbReference type="Gene3D" id="3.40.50.150">
    <property type="entry name" value="Vaccinia Virus protein VP39"/>
    <property type="match status" value="1"/>
</dbReference>
<protein>
    <submittedName>
        <fullName evidence="1">Methyltransferase type 11</fullName>
    </submittedName>
</protein>
<dbReference type="InterPro" id="IPR029063">
    <property type="entry name" value="SAM-dependent_MTases_sf"/>
</dbReference>
<sequence>MTEKPVDIHELHLMPAPDYDRLMAETGYEGPRRAAAALAGAGAARDAPLIEFGTGTGLVGVALRSLGFSAIDGLEPNPEMRAFATARPGGIYRAILPWEWDAAPPVEPGTYLNAAAIGILAPGYAPASVIDAGLRLIPPGGLYVFSLSDLARTNPDYVGRIRENVDCGFAEIAFREYGRFLPGADLKADIFVLRRR</sequence>
<dbReference type="GO" id="GO:0032259">
    <property type="term" value="P:methylation"/>
    <property type="evidence" value="ECO:0007669"/>
    <property type="project" value="UniProtKB-KW"/>
</dbReference>
<name>A0A2W5N9T4_RHOSU</name>
<dbReference type="AlphaFoldDB" id="A0A2W5N9T4"/>
<reference evidence="1 2" key="1">
    <citation type="submission" date="2017-08" db="EMBL/GenBank/DDBJ databases">
        <title>Infants hospitalized years apart are colonized by the same room-sourced microbial strains.</title>
        <authorList>
            <person name="Brooks B."/>
            <person name="Olm M.R."/>
            <person name="Firek B.A."/>
            <person name="Baker R."/>
            <person name="Thomas B.C."/>
            <person name="Morowitz M.J."/>
            <person name="Banfield J.F."/>
        </authorList>
    </citation>
    <scope>NUCLEOTIDE SEQUENCE [LARGE SCALE GENOMIC DNA]</scope>
    <source>
        <strain evidence="1">S2_005_002_R2_34</strain>
    </source>
</reference>
<keyword evidence="1" id="KW-0808">Transferase</keyword>
<accession>A0A2W5N9T4</accession>
<keyword evidence="1" id="KW-0489">Methyltransferase</keyword>
<dbReference type="Proteomes" id="UP000249185">
    <property type="component" value="Unassembled WGS sequence"/>
</dbReference>
<dbReference type="GO" id="GO:0008168">
    <property type="term" value="F:methyltransferase activity"/>
    <property type="evidence" value="ECO:0007669"/>
    <property type="project" value="UniProtKB-KW"/>
</dbReference>
<dbReference type="SUPFAM" id="SSF53335">
    <property type="entry name" value="S-adenosyl-L-methionine-dependent methyltransferases"/>
    <property type="match status" value="1"/>
</dbReference>
<evidence type="ECO:0000313" key="1">
    <source>
        <dbReference type="EMBL" id="PZQ49039.1"/>
    </source>
</evidence>
<gene>
    <name evidence="1" type="ORF">DI556_12910</name>
</gene>
<dbReference type="EMBL" id="QFPW01000009">
    <property type="protein sequence ID" value="PZQ49039.1"/>
    <property type="molecule type" value="Genomic_DNA"/>
</dbReference>